<dbReference type="FunFam" id="2.60.34.20:FF:000001">
    <property type="entry name" value="protein AAR2 homolog"/>
    <property type="match status" value="1"/>
</dbReference>
<reference evidence="11" key="1">
    <citation type="submission" date="2016-05" db="EMBL/GenBank/DDBJ databases">
        <authorList>
            <person name="Lavstsen T."/>
            <person name="Jespersen J.S."/>
        </authorList>
    </citation>
    <scope>NUCLEOTIDE SEQUENCE</scope>
    <source>
        <tissue evidence="11">Brain</tissue>
    </source>
</reference>
<evidence type="ECO:0000256" key="1">
    <source>
        <dbReference type="ARBA" id="ARBA00003708"/>
    </source>
</evidence>
<evidence type="ECO:0000256" key="5">
    <source>
        <dbReference type="ARBA" id="ARBA00022728"/>
    </source>
</evidence>
<evidence type="ECO:0000256" key="4">
    <source>
        <dbReference type="ARBA" id="ARBA00022664"/>
    </source>
</evidence>
<reference evidence="11" key="2">
    <citation type="submission" date="2016-06" db="EMBL/GenBank/DDBJ databases">
        <title>The genome of a short-lived fish provides insights into sex chromosome evolution and the genetic control of aging.</title>
        <authorList>
            <person name="Reichwald K."/>
            <person name="Felder M."/>
            <person name="Petzold A."/>
            <person name="Koch P."/>
            <person name="Groth M."/>
            <person name="Platzer M."/>
        </authorList>
    </citation>
    <scope>NUCLEOTIDE SEQUENCE</scope>
    <source>
        <tissue evidence="11">Brain</tissue>
    </source>
</reference>
<proteinExistence type="inferred from homology"/>
<evidence type="ECO:0000256" key="3">
    <source>
        <dbReference type="ARBA" id="ARBA00016372"/>
    </source>
</evidence>
<evidence type="ECO:0000259" key="9">
    <source>
        <dbReference type="Pfam" id="PF05282"/>
    </source>
</evidence>
<dbReference type="CDD" id="cd13777">
    <property type="entry name" value="Aar2_N"/>
    <property type="match status" value="1"/>
</dbReference>
<dbReference type="InterPro" id="IPR038514">
    <property type="entry name" value="AAR2_C_sf"/>
</dbReference>
<dbReference type="InterPro" id="IPR033647">
    <property type="entry name" value="Aar2_N"/>
</dbReference>
<dbReference type="Gene3D" id="1.25.40.550">
    <property type="entry name" value="Aar2, C-terminal domain-like"/>
    <property type="match status" value="1"/>
</dbReference>
<dbReference type="CDD" id="cd13778">
    <property type="entry name" value="Aar2_C"/>
    <property type="match status" value="1"/>
</dbReference>
<organism evidence="11">
    <name type="scientific">Iconisemion striatum</name>
    <dbReference type="NCBI Taxonomy" id="60296"/>
    <lineage>
        <taxon>Eukaryota</taxon>
        <taxon>Metazoa</taxon>
        <taxon>Chordata</taxon>
        <taxon>Craniata</taxon>
        <taxon>Vertebrata</taxon>
        <taxon>Euteleostomi</taxon>
        <taxon>Actinopterygii</taxon>
        <taxon>Neopterygii</taxon>
        <taxon>Teleostei</taxon>
        <taxon>Neoteleostei</taxon>
        <taxon>Acanthomorphata</taxon>
        <taxon>Ovalentaria</taxon>
        <taxon>Atherinomorphae</taxon>
        <taxon>Cyprinodontiformes</taxon>
        <taxon>Nothobranchiidae</taxon>
        <taxon>Iconisemion</taxon>
    </lineage>
</organism>
<dbReference type="InterPro" id="IPR033648">
    <property type="entry name" value="AAR2_C"/>
</dbReference>
<evidence type="ECO:0000256" key="2">
    <source>
        <dbReference type="ARBA" id="ARBA00006281"/>
    </source>
</evidence>
<dbReference type="AlphaFoldDB" id="A0A1A7XKJ0"/>
<dbReference type="GO" id="GO:0005681">
    <property type="term" value="C:spliceosomal complex"/>
    <property type="evidence" value="ECO:0007669"/>
    <property type="project" value="UniProtKB-KW"/>
</dbReference>
<comment type="subunit">
    <text evidence="8">Interacts with PRPF8 (via RNase H homology domain). Component of a U5 snRNP complex that contains PRPF8.</text>
</comment>
<keyword evidence="6" id="KW-0508">mRNA splicing</keyword>
<feature type="domain" description="AAR2 N-terminal" evidence="10">
    <location>
        <begin position="20"/>
        <end position="155"/>
    </location>
</feature>
<sequence>MASSSSSNMDPDVARRLFEEGATLVLLGVPQGTELGIDCKSWQVGPRFRGVKMIPPGLHFLHYCSVNSPSCGGEIGPKTGLFLSLKPREILLANWDHKEEDLDFSASKNEEEVNKIRGTLRELDPFLGPYPYEVMRKWVSLTNHISEELASNLQPLTGRICAFSDVIPEIQFRHTKDRAEQPRNDTACQSMREGLDRLPKMKQREGTELRFSLIPKKTYPPGATPTEITKCSMDFSFALEGVLEKKYQNQPLNLLGELQFAFVCFVIGNVYEGFEHWKSLLALLCRSEEAMRRRKELYLGLITVLYHQLGEVPPDFFVDIVSQNNFLTSTLQDFFQFAAGPGVDGTLQKKAEKFKTHLTKKFLWDFDADLDDCAPVVVELPEGVTVD</sequence>
<dbReference type="Pfam" id="PF05282">
    <property type="entry name" value="AAR2"/>
    <property type="match status" value="1"/>
</dbReference>
<name>A0A1A7XKJ0_9TELE</name>
<evidence type="ECO:0000313" key="11">
    <source>
        <dbReference type="EMBL" id="SBP18621.1"/>
    </source>
</evidence>
<dbReference type="GO" id="GO:0000244">
    <property type="term" value="P:spliceosomal tri-snRNP complex assembly"/>
    <property type="evidence" value="ECO:0007669"/>
    <property type="project" value="TreeGrafter"/>
</dbReference>
<dbReference type="InterPro" id="IPR038516">
    <property type="entry name" value="AAR2_N_sf"/>
</dbReference>
<keyword evidence="5" id="KW-0747">Spliceosome</keyword>
<gene>
    <name evidence="11" type="primary">AAR2</name>
</gene>
<evidence type="ECO:0000256" key="6">
    <source>
        <dbReference type="ARBA" id="ARBA00023187"/>
    </source>
</evidence>
<dbReference type="InterPro" id="IPR007946">
    <property type="entry name" value="AAR2"/>
</dbReference>
<comment type="function">
    <text evidence="1">Component of the U5 snRNP complex that is required for spliceosome assembly and for pre-mRNA splicing.</text>
</comment>
<dbReference type="EMBL" id="HADX01004864">
    <property type="protein sequence ID" value="SBP27096.1"/>
    <property type="molecule type" value="Transcribed_RNA"/>
</dbReference>
<accession>A0A1A7XKJ0</accession>
<dbReference type="FunFam" id="1.25.40.550:FF:000001">
    <property type="entry name" value="AAR2 splicing factor homolog"/>
    <property type="match status" value="1"/>
</dbReference>
<evidence type="ECO:0000259" key="10">
    <source>
        <dbReference type="Pfam" id="PF20981"/>
    </source>
</evidence>
<evidence type="ECO:0000256" key="7">
    <source>
        <dbReference type="ARBA" id="ARBA00030625"/>
    </source>
</evidence>
<keyword evidence="4" id="KW-0507">mRNA processing</keyword>
<dbReference type="EMBL" id="HADW01017221">
    <property type="protein sequence ID" value="SBP18621.1"/>
    <property type="molecule type" value="Transcribed_RNA"/>
</dbReference>
<dbReference type="Gene3D" id="2.60.34.20">
    <property type="match status" value="1"/>
</dbReference>
<comment type="similarity">
    <text evidence="2">Belongs to the AAR2 family.</text>
</comment>
<evidence type="ECO:0000256" key="8">
    <source>
        <dbReference type="ARBA" id="ARBA00047009"/>
    </source>
</evidence>
<protein>
    <recommendedName>
        <fullName evidence="3">Protein AAR2 homolog</fullName>
    </recommendedName>
    <alternativeName>
        <fullName evidence="7">AAR2 splicing factor homolog</fullName>
    </alternativeName>
</protein>
<dbReference type="PANTHER" id="PTHR12689:SF4">
    <property type="entry name" value="PROTEIN AAR2 HOMOLOG"/>
    <property type="match status" value="1"/>
</dbReference>
<dbReference type="Pfam" id="PF20981">
    <property type="entry name" value="AAR2_1st"/>
    <property type="match status" value="1"/>
</dbReference>
<feature type="domain" description="AAR2 C-terminal" evidence="9">
    <location>
        <begin position="211"/>
        <end position="367"/>
    </location>
</feature>
<dbReference type="PANTHER" id="PTHR12689">
    <property type="entry name" value="A1 CISTRON SPLICING FACTOR AAR2-RELATED"/>
    <property type="match status" value="1"/>
</dbReference>